<dbReference type="Pfam" id="PF13714">
    <property type="entry name" value="PEP_mutase"/>
    <property type="match status" value="1"/>
</dbReference>
<accession>A0A1N7RII0</accession>
<protein>
    <submittedName>
        <fullName evidence="1">2-methylisocitrate lyase</fullName>
    </submittedName>
</protein>
<reference evidence="1" key="1">
    <citation type="submission" date="2016-12" db="EMBL/GenBank/DDBJ databases">
        <authorList>
            <person name="Moulin L."/>
        </authorList>
    </citation>
    <scope>NUCLEOTIDE SEQUENCE [LARGE SCALE GENOMIC DNA]</scope>
    <source>
        <strain evidence="1">STM 7183</strain>
    </source>
</reference>
<dbReference type="GO" id="GO:0016833">
    <property type="term" value="F:oxo-acid-lyase activity"/>
    <property type="evidence" value="ECO:0007669"/>
    <property type="project" value="UniProtKB-ARBA"/>
</dbReference>
<dbReference type="PANTHER" id="PTHR42905:SF5">
    <property type="entry name" value="CARBOXYVINYL-CARBOXYPHOSPHONATE PHOSPHORYLMUTASE, CHLOROPLASTIC"/>
    <property type="match status" value="1"/>
</dbReference>
<dbReference type="RefSeq" id="WP_087732116.1">
    <property type="nucleotide sequence ID" value="NZ_CYGY02000001.1"/>
</dbReference>
<comment type="caution">
    <text evidence="1">The sequence shown here is derived from an EMBL/GenBank/DDBJ whole genome shotgun (WGS) entry which is preliminary data.</text>
</comment>
<dbReference type="Proteomes" id="UP000195569">
    <property type="component" value="Unassembled WGS sequence"/>
</dbReference>
<evidence type="ECO:0000313" key="1">
    <source>
        <dbReference type="EMBL" id="SIT34918.1"/>
    </source>
</evidence>
<evidence type="ECO:0000313" key="2">
    <source>
        <dbReference type="Proteomes" id="UP000195569"/>
    </source>
</evidence>
<dbReference type="PANTHER" id="PTHR42905">
    <property type="entry name" value="PHOSPHOENOLPYRUVATE CARBOXYLASE"/>
    <property type="match status" value="1"/>
</dbReference>
<dbReference type="EMBL" id="CYGY02000001">
    <property type="protein sequence ID" value="SIT34918.1"/>
    <property type="molecule type" value="Genomic_DNA"/>
</dbReference>
<sequence length="289" mass="31455">MTTLSPVPRPGEASAALRNSVNENRALVIPGAYDAFSAKLVESAGFDAVYVGSYATAAAVYGMPDVGSLTLDQLADHARKVASAVSVPVIADAEGGFFEPGNIWRTVREFERAGVAAIHIEDHAGGKHTNLPQHLIPLDQMLARIRAALDARSSPEFIIMARTDAMWATHDEREAIRRVKAFAEIGIEYIFTNGATPETLRRIRQMVPAKYVTINHPAVRDRSEWNGAADIVLDYGFCLQAVAKSLTTALATYRASSSMDSTDAYLEPAHVLEARLGYDAFTERANRYS</sequence>
<keyword evidence="1" id="KW-0456">Lyase</keyword>
<gene>
    <name evidence="1" type="ORF">BN2476_10003</name>
</gene>
<proteinExistence type="predicted"/>
<dbReference type="CDD" id="cd00377">
    <property type="entry name" value="ICL_PEPM"/>
    <property type="match status" value="1"/>
</dbReference>
<dbReference type="InterPro" id="IPR015813">
    <property type="entry name" value="Pyrv/PenolPyrv_kinase-like_dom"/>
</dbReference>
<keyword evidence="2" id="KW-1185">Reference proteome</keyword>
<dbReference type="SUPFAM" id="SSF51621">
    <property type="entry name" value="Phosphoenolpyruvate/pyruvate domain"/>
    <property type="match status" value="1"/>
</dbReference>
<name>A0A1N7RII0_9BURK</name>
<dbReference type="InterPro" id="IPR039556">
    <property type="entry name" value="ICL/PEPM"/>
</dbReference>
<dbReference type="OrthoDB" id="9771433at2"/>
<dbReference type="AlphaFoldDB" id="A0A1N7RII0"/>
<dbReference type="InterPro" id="IPR040442">
    <property type="entry name" value="Pyrv_kinase-like_dom_sf"/>
</dbReference>
<dbReference type="Gene3D" id="3.20.20.60">
    <property type="entry name" value="Phosphoenolpyruvate-binding domains"/>
    <property type="match status" value="1"/>
</dbReference>
<organism evidence="1 2">
    <name type="scientific">Paraburkholderia piptadeniae</name>
    <dbReference type="NCBI Taxonomy" id="1701573"/>
    <lineage>
        <taxon>Bacteria</taxon>
        <taxon>Pseudomonadati</taxon>
        <taxon>Pseudomonadota</taxon>
        <taxon>Betaproteobacteria</taxon>
        <taxon>Burkholderiales</taxon>
        <taxon>Burkholderiaceae</taxon>
        <taxon>Paraburkholderia</taxon>
    </lineage>
</organism>